<feature type="compositionally biased region" description="Low complexity" evidence="4">
    <location>
        <begin position="301"/>
        <end position="312"/>
    </location>
</feature>
<feature type="compositionally biased region" description="Basic residues" evidence="4">
    <location>
        <begin position="355"/>
        <end position="365"/>
    </location>
</feature>
<evidence type="ECO:0000313" key="6">
    <source>
        <dbReference type="Proteomes" id="UP001595892"/>
    </source>
</evidence>
<name>A0ABV9NGA2_9GAMM</name>
<keyword evidence="3" id="KW-0583">PHB biosynthesis</keyword>
<evidence type="ECO:0000256" key="1">
    <source>
        <dbReference type="ARBA" id="ARBA00004683"/>
    </source>
</evidence>
<dbReference type="Pfam" id="PF09712">
    <property type="entry name" value="PHA_synth_III_E"/>
    <property type="match status" value="2"/>
</dbReference>
<organism evidence="5 6">
    <name type="scientific">Coralloluteibacterium thermophilum</name>
    <dbReference type="NCBI Taxonomy" id="2707049"/>
    <lineage>
        <taxon>Bacteria</taxon>
        <taxon>Pseudomonadati</taxon>
        <taxon>Pseudomonadota</taxon>
        <taxon>Gammaproteobacteria</taxon>
        <taxon>Lysobacterales</taxon>
        <taxon>Lysobacteraceae</taxon>
        <taxon>Coralloluteibacterium</taxon>
    </lineage>
</organism>
<dbReference type="InterPro" id="IPR010123">
    <property type="entry name" value="PHA_synth_III_E"/>
</dbReference>
<evidence type="ECO:0000256" key="3">
    <source>
        <dbReference type="ARBA" id="ARBA00022752"/>
    </source>
</evidence>
<feature type="region of interest" description="Disordered" evidence="4">
    <location>
        <begin position="294"/>
        <end position="365"/>
    </location>
</feature>
<protein>
    <recommendedName>
        <fullName evidence="2">Poly(3-hydroxyalkanoate) polymerase subunit PhaE</fullName>
    </recommendedName>
</protein>
<evidence type="ECO:0000256" key="2">
    <source>
        <dbReference type="ARBA" id="ARBA00019066"/>
    </source>
</evidence>
<dbReference type="Proteomes" id="UP001595892">
    <property type="component" value="Unassembled WGS sequence"/>
</dbReference>
<comment type="caution">
    <text evidence="5">The sequence shown here is derived from an EMBL/GenBank/DDBJ whole genome shotgun (WGS) entry which is preliminary data.</text>
</comment>
<sequence>MAASGPFSGADPEALVRQAWSLWAPFLGAPAAQAGAADGPGSWRQVLDAWRSLSGEVQGEDALGRLGAAAEGWLGQMQQVLGQFAGREATPEALAEAWRRTLGDNPFMAVLQPPGEGVQALQEWVRRLMPMLAALQPAAPGVAVGVSREHQVRWQRLMQAQSELQQRAAAYAALMAEAADAAFDYFRKALETQAASGQALDSARAVFDVWIEAAEKAYAEVAGGEDFARVCGELVDAQMRLRAGVQAEVDLACRALGMPSRSEVDGAYRKLAEAGRELRRLRARVEALEAALGQARGDGGPAAAAARAGARPAAEKAPKKAAKKAAKKTAATSARASKAQDRRAGAAKSATPASSRRRRPPRTAR</sequence>
<proteinExistence type="predicted"/>
<comment type="pathway">
    <text evidence="1">Biopolymer metabolism; poly-(R)-3-hydroxybutanoate biosynthesis.</text>
</comment>
<keyword evidence="6" id="KW-1185">Reference proteome</keyword>
<gene>
    <name evidence="5" type="ORF">ACFO3Q_04235</name>
</gene>
<evidence type="ECO:0000313" key="5">
    <source>
        <dbReference type="EMBL" id="MFC4727377.1"/>
    </source>
</evidence>
<feature type="compositionally biased region" description="Low complexity" evidence="4">
    <location>
        <begin position="328"/>
        <end position="337"/>
    </location>
</feature>
<evidence type="ECO:0000256" key="4">
    <source>
        <dbReference type="SAM" id="MobiDB-lite"/>
    </source>
</evidence>
<dbReference type="EMBL" id="JBHSGG010000010">
    <property type="protein sequence ID" value="MFC4727377.1"/>
    <property type="molecule type" value="Genomic_DNA"/>
</dbReference>
<accession>A0ABV9NGA2</accession>
<dbReference type="RefSeq" id="WP_377003392.1">
    <property type="nucleotide sequence ID" value="NZ_JBHSGG010000010.1"/>
</dbReference>
<reference evidence="6" key="1">
    <citation type="journal article" date="2019" name="Int. J. Syst. Evol. Microbiol.">
        <title>The Global Catalogue of Microorganisms (GCM) 10K type strain sequencing project: providing services to taxonomists for standard genome sequencing and annotation.</title>
        <authorList>
            <consortium name="The Broad Institute Genomics Platform"/>
            <consortium name="The Broad Institute Genome Sequencing Center for Infectious Disease"/>
            <person name="Wu L."/>
            <person name="Ma J."/>
        </authorList>
    </citation>
    <scope>NUCLEOTIDE SEQUENCE [LARGE SCALE GENOMIC DNA]</scope>
    <source>
        <strain evidence="6">CGMCC 1.13574</strain>
    </source>
</reference>